<evidence type="ECO:0000256" key="2">
    <source>
        <dbReference type="ARBA" id="ARBA00022490"/>
    </source>
</evidence>
<dbReference type="SUPFAM" id="SSF48452">
    <property type="entry name" value="TPR-like"/>
    <property type="match status" value="1"/>
</dbReference>
<evidence type="ECO:0000313" key="6">
    <source>
        <dbReference type="EMBL" id="AGF93618.1"/>
    </source>
</evidence>
<sequence>MVDNDLLIEESHRIEGKKQRRKAYFLTEKGAEKAEDIKREMTNTTVKIEVDDDEKEMKLGDINAYFDTNIHILDLVKNVNHGRLEMDLEEKKNPKYSHIDKLSDLREESIEIPKELKNWWKSDDQFLLFKGKEGIGRNDYISAFTEKFTDAVNVFYYKIRYWQTSEYFLKDLSDFLENTGKHRLSSYLKATDYIKEPEAHENIKRDLEEAEVLLIFEGMHSNPGLWRFIKTSLNYLQDNQNVRMMISLNSGFDLDFPDEIEPTEFILTEQKSTRDLISNLKNFYLVDGEDDEVLEDVFNKKITVEEFLALGYVSIFREDIIKEEIENLEPINNSLLNNLLDTPFLKKTYEKKLFVPELVRKKTVDMMSDYNKKAFHNMAADYYSRRKGKGPITKIEELYHTLNTLDQERFLETLEEHGSDIIENGFSRPLFMLIRSARFYEAFEDSFVIDYFEAETSRLMSNYETSKKLFERIINESDDDILKAKAHLKLGTIKELKECFDEAIDQFRSTESLITDLEDYGEKRDLLGISYVRLGEIWSKKEDYKKAKEYLQNAIDILLKEEDHNLLSSSYFILAQVEKEKGELAKALEPFKMGLNYWSQIDETYNRIEGLERIGALYKILRELNNAQEYLNKAIEASDTFGYWKIKSSALLSLAECHMENEDYGNAVQTAEEAKEILENIENKEELAFANAILGKAYMELDKYKEAENYLGRSISIYQNLGASYHLGLVYISNAKLQELKEDERAAEENYRKAILSFSGSGADEMAKKVENMMEDRPIST</sequence>
<dbReference type="PANTHER" id="PTHR46630">
    <property type="entry name" value="TETRATRICOPEPTIDE REPEAT PROTEIN 29"/>
    <property type="match status" value="1"/>
</dbReference>
<keyword evidence="2" id="KW-0963">Cytoplasm</keyword>
<evidence type="ECO:0000256" key="4">
    <source>
        <dbReference type="ARBA" id="ARBA00022803"/>
    </source>
</evidence>
<keyword evidence="4" id="KW-0802">TPR repeat</keyword>
<protein>
    <submittedName>
        <fullName evidence="6">Archaeal ATPase family</fullName>
    </submittedName>
</protein>
<keyword evidence="5" id="KW-0175">Coiled coil</keyword>
<dbReference type="PROSITE" id="PS50005">
    <property type="entry name" value="TPR"/>
    <property type="match status" value="1"/>
</dbReference>
<dbReference type="Pfam" id="PF13181">
    <property type="entry name" value="TPR_8"/>
    <property type="match status" value="2"/>
</dbReference>
<proteinExistence type="predicted"/>
<evidence type="ECO:0000256" key="1">
    <source>
        <dbReference type="ARBA" id="ARBA00004496"/>
    </source>
</evidence>
<name>M1QC81_9ZZZZ</name>
<dbReference type="InterPro" id="IPR051476">
    <property type="entry name" value="Bac_ResReg_Asp_Phosphatase"/>
</dbReference>
<feature type="coiled-coil region" evidence="5">
    <location>
        <begin position="661"/>
        <end position="691"/>
    </location>
</feature>
<dbReference type="SMART" id="SM00028">
    <property type="entry name" value="TPR"/>
    <property type="match status" value="7"/>
</dbReference>
<dbReference type="InterPro" id="IPR019734">
    <property type="entry name" value="TPR_rpt"/>
</dbReference>
<organism evidence="6">
    <name type="scientific">uncultured organism</name>
    <dbReference type="NCBI Taxonomy" id="155900"/>
    <lineage>
        <taxon>unclassified sequences</taxon>
        <taxon>environmental samples</taxon>
    </lineage>
</organism>
<dbReference type="PANTHER" id="PTHR46630:SF1">
    <property type="entry name" value="TETRATRICOPEPTIDE REPEAT PROTEIN 29"/>
    <property type="match status" value="1"/>
</dbReference>
<dbReference type="EMBL" id="JX684100">
    <property type="protein sequence ID" value="AGF93618.1"/>
    <property type="molecule type" value="Genomic_DNA"/>
</dbReference>
<keyword evidence="3" id="KW-0677">Repeat</keyword>
<dbReference type="AlphaFoldDB" id="M1QC81"/>
<comment type="subcellular location">
    <subcellularLocation>
        <location evidence="1">Cytoplasm</location>
    </subcellularLocation>
</comment>
<dbReference type="Gene3D" id="1.25.40.10">
    <property type="entry name" value="Tetratricopeptide repeat domain"/>
    <property type="match status" value="2"/>
</dbReference>
<evidence type="ECO:0000256" key="5">
    <source>
        <dbReference type="SAM" id="Coils"/>
    </source>
</evidence>
<dbReference type="Pfam" id="PF13424">
    <property type="entry name" value="TPR_12"/>
    <property type="match status" value="1"/>
</dbReference>
<accession>M1QC81</accession>
<reference evidence="6" key="1">
    <citation type="journal article" date="2013" name="Syst. Appl. Microbiol.">
        <title>New insights into the archaeal diversity of a hypersaline microbial mat obtained by a metagenomic approach.</title>
        <authorList>
            <person name="Lopez-Lopez A."/>
            <person name="Richter M."/>
            <person name="Pena A."/>
            <person name="Tamames J."/>
            <person name="Rossello-Mora R."/>
        </authorList>
    </citation>
    <scope>NUCLEOTIDE SEQUENCE</scope>
</reference>
<dbReference type="InterPro" id="IPR011990">
    <property type="entry name" value="TPR-like_helical_dom_sf"/>
</dbReference>
<gene>
    <name evidence="6" type="ORF">FLSS-14_0014</name>
</gene>
<evidence type="ECO:0000256" key="3">
    <source>
        <dbReference type="ARBA" id="ARBA00022737"/>
    </source>
</evidence>